<keyword evidence="3" id="KW-1185">Reference proteome</keyword>
<organism evidence="2 3">
    <name type="scientific">Geodermatophilus sabuli</name>
    <dbReference type="NCBI Taxonomy" id="1564158"/>
    <lineage>
        <taxon>Bacteria</taxon>
        <taxon>Bacillati</taxon>
        <taxon>Actinomycetota</taxon>
        <taxon>Actinomycetes</taxon>
        <taxon>Geodermatophilales</taxon>
        <taxon>Geodermatophilaceae</taxon>
        <taxon>Geodermatophilus</taxon>
    </lineage>
</organism>
<feature type="region of interest" description="Disordered" evidence="1">
    <location>
        <begin position="41"/>
        <end position="60"/>
    </location>
</feature>
<dbReference type="AlphaFoldDB" id="A0A285EHL1"/>
<evidence type="ECO:0000256" key="1">
    <source>
        <dbReference type="SAM" id="MobiDB-lite"/>
    </source>
</evidence>
<dbReference type="Proteomes" id="UP000219514">
    <property type="component" value="Unassembled WGS sequence"/>
</dbReference>
<protein>
    <submittedName>
        <fullName evidence="2">Uncharacterized protein</fullName>
    </submittedName>
</protein>
<dbReference type="EMBL" id="OBDO01000007">
    <property type="protein sequence ID" value="SNX97501.1"/>
    <property type="molecule type" value="Genomic_DNA"/>
</dbReference>
<gene>
    <name evidence="2" type="ORF">SAMN06893097_107143</name>
</gene>
<proteinExistence type="predicted"/>
<name>A0A285EHL1_9ACTN</name>
<feature type="compositionally biased region" description="Low complexity" evidence="1">
    <location>
        <begin position="47"/>
        <end position="60"/>
    </location>
</feature>
<sequence length="60" mass="6305">MSTAGEPDTFVRVADRFPSGVATDPVLRAMYLADLGPARQRRTAFRPTSSGLASASPPPS</sequence>
<evidence type="ECO:0000313" key="3">
    <source>
        <dbReference type="Proteomes" id="UP000219514"/>
    </source>
</evidence>
<evidence type="ECO:0000313" key="2">
    <source>
        <dbReference type="EMBL" id="SNX97501.1"/>
    </source>
</evidence>
<accession>A0A285EHL1</accession>
<reference evidence="2 3" key="1">
    <citation type="submission" date="2017-09" db="EMBL/GenBank/DDBJ databases">
        <authorList>
            <person name="Ehlers B."/>
            <person name="Leendertz F.H."/>
        </authorList>
    </citation>
    <scope>NUCLEOTIDE SEQUENCE [LARGE SCALE GENOMIC DNA]</scope>
    <source>
        <strain evidence="2 3">DSM 46844</strain>
    </source>
</reference>